<dbReference type="EMBL" id="KQ257459">
    <property type="protein sequence ID" value="KNC98801.1"/>
    <property type="molecule type" value="Genomic_DNA"/>
</dbReference>
<dbReference type="OrthoDB" id="426882at2759"/>
<dbReference type="GeneID" id="27689131"/>
<dbReference type="Gene3D" id="2.102.10.10">
    <property type="entry name" value="Rieske [2Fe-2S] iron-sulphur domain"/>
    <property type="match status" value="1"/>
</dbReference>
<sequence length="421" mass="46922">MTGTRNVTCHVGEIDGPKRALIHVDSHDGVHSTEIVLVGSRSEGKYWCVESVCPHSSGPLHLGDLEDLATDPSIICPWHAYRFSLTTGVSPQCELHKAGTLPVVVEGDEIVLYLDQGSKVRSVKLFEVPSKDKERRRPQAPALKNVQTSRTLVDWAITILETPDPAEKVRLTHNVADLWKANAILEIGTGTPPERPAREEYLTEVLPGKTRRLGKGGSVESRVAILHALANVEQWAIDLAWDIIARFAGYKTPTGADLPRDFFTDFIKVASDEAKHFTYLNERLVALGSRFGALSVHGGLWDSAMDTQHDIGCRLAIVHMVHEARGLDVNPQTIAKFAKAGDEESVAKLEIIHSDEITHVAAGQRWFSWFTSENGLDRYIHFHAIVRKYFRGLLKPPFNEEDRLRAGLDPQYYKPLSERPI</sequence>
<dbReference type="PANTHER" id="PTHR42782">
    <property type="entry name" value="SI:CH73-314G15.3"/>
    <property type="match status" value="1"/>
</dbReference>
<dbReference type="eggNOG" id="ENOG502QTFW">
    <property type="taxonomic scope" value="Eukaryota"/>
</dbReference>
<keyword evidence="2" id="KW-0479">Metal-binding</keyword>
<dbReference type="CDD" id="cd03467">
    <property type="entry name" value="Rieske"/>
    <property type="match status" value="1"/>
</dbReference>
<dbReference type="InterPro" id="IPR036922">
    <property type="entry name" value="Rieske_2Fe-2S_sf"/>
</dbReference>
<dbReference type="SUPFAM" id="SSF50022">
    <property type="entry name" value="ISP domain"/>
    <property type="match status" value="1"/>
</dbReference>
<dbReference type="STRING" id="645134.A0A0L0HCT9"/>
<name>A0A0L0HCT9_SPIPD</name>
<organism evidence="6 7">
    <name type="scientific">Spizellomyces punctatus (strain DAOM BR117)</name>
    <dbReference type="NCBI Taxonomy" id="645134"/>
    <lineage>
        <taxon>Eukaryota</taxon>
        <taxon>Fungi</taxon>
        <taxon>Fungi incertae sedis</taxon>
        <taxon>Chytridiomycota</taxon>
        <taxon>Chytridiomycota incertae sedis</taxon>
        <taxon>Chytridiomycetes</taxon>
        <taxon>Spizellomycetales</taxon>
        <taxon>Spizellomycetaceae</taxon>
        <taxon>Spizellomyces</taxon>
    </lineage>
</organism>
<evidence type="ECO:0000256" key="2">
    <source>
        <dbReference type="ARBA" id="ARBA00022723"/>
    </source>
</evidence>
<dbReference type="InterPro" id="IPR054716">
    <property type="entry name" value="Sol_Rieske_ferrdox_dom"/>
</dbReference>
<dbReference type="Pfam" id="PF04305">
    <property type="entry name" value="DUF455"/>
    <property type="match status" value="1"/>
</dbReference>
<evidence type="ECO:0000313" key="7">
    <source>
        <dbReference type="Proteomes" id="UP000053201"/>
    </source>
</evidence>
<evidence type="ECO:0000259" key="5">
    <source>
        <dbReference type="PROSITE" id="PS51296"/>
    </source>
</evidence>
<dbReference type="InParanoid" id="A0A0L0HCT9"/>
<dbReference type="InterPro" id="IPR017941">
    <property type="entry name" value="Rieske_2Fe-2S"/>
</dbReference>
<keyword evidence="1" id="KW-0001">2Fe-2S</keyword>
<dbReference type="RefSeq" id="XP_016606841.1">
    <property type="nucleotide sequence ID" value="XM_016753988.1"/>
</dbReference>
<dbReference type="InterPro" id="IPR007402">
    <property type="entry name" value="DUF455"/>
</dbReference>
<keyword evidence="4" id="KW-0411">Iron-sulfur</keyword>
<dbReference type="AlphaFoldDB" id="A0A0L0HCT9"/>
<dbReference type="GO" id="GO:0051537">
    <property type="term" value="F:2 iron, 2 sulfur cluster binding"/>
    <property type="evidence" value="ECO:0007669"/>
    <property type="project" value="UniProtKB-KW"/>
</dbReference>
<keyword evidence="3" id="KW-0408">Iron</keyword>
<keyword evidence="7" id="KW-1185">Reference proteome</keyword>
<evidence type="ECO:0000256" key="1">
    <source>
        <dbReference type="ARBA" id="ARBA00022714"/>
    </source>
</evidence>
<dbReference type="SUPFAM" id="SSF47240">
    <property type="entry name" value="Ferritin-like"/>
    <property type="match status" value="1"/>
</dbReference>
<feature type="domain" description="Rieske" evidence="5">
    <location>
        <begin position="34"/>
        <end position="112"/>
    </location>
</feature>
<proteinExistence type="predicted"/>
<evidence type="ECO:0000256" key="4">
    <source>
        <dbReference type="ARBA" id="ARBA00023014"/>
    </source>
</evidence>
<evidence type="ECO:0000313" key="6">
    <source>
        <dbReference type="EMBL" id="KNC98801.1"/>
    </source>
</evidence>
<evidence type="ECO:0000256" key="3">
    <source>
        <dbReference type="ARBA" id="ARBA00023004"/>
    </source>
</evidence>
<dbReference type="InterPro" id="IPR009078">
    <property type="entry name" value="Ferritin-like_SF"/>
</dbReference>
<dbReference type="GO" id="GO:0046872">
    <property type="term" value="F:metal ion binding"/>
    <property type="evidence" value="ECO:0007669"/>
    <property type="project" value="UniProtKB-KW"/>
</dbReference>
<dbReference type="Proteomes" id="UP000053201">
    <property type="component" value="Unassembled WGS sequence"/>
</dbReference>
<dbReference type="PANTHER" id="PTHR42782:SF2">
    <property type="entry name" value="3-OXOACYL-[ACYL-CARRIER-PROTEIN] SYNTHASE-LIKE PROTEIN"/>
    <property type="match status" value="1"/>
</dbReference>
<dbReference type="CDD" id="cd00657">
    <property type="entry name" value="Ferritin_like"/>
    <property type="match status" value="1"/>
</dbReference>
<protein>
    <submittedName>
        <fullName evidence="6">Rieske domain-containing protein</fullName>
    </submittedName>
</protein>
<gene>
    <name evidence="6" type="ORF">SPPG_05779</name>
</gene>
<accession>A0A0L0HCT9</accession>
<dbReference type="VEuPathDB" id="FungiDB:SPPG_05779"/>
<dbReference type="Pfam" id="PF22543">
    <property type="entry name" value="Rieske_4"/>
    <property type="match status" value="1"/>
</dbReference>
<reference evidence="6 7" key="1">
    <citation type="submission" date="2009-08" db="EMBL/GenBank/DDBJ databases">
        <title>The Genome Sequence of Spizellomyces punctatus strain DAOM BR117.</title>
        <authorList>
            <consortium name="The Broad Institute Genome Sequencing Platform"/>
            <person name="Russ C."/>
            <person name="Cuomo C."/>
            <person name="Shea T."/>
            <person name="Young S.K."/>
            <person name="Zeng Q."/>
            <person name="Koehrsen M."/>
            <person name="Haas B."/>
            <person name="Borodovsky M."/>
            <person name="Guigo R."/>
            <person name="Alvarado L."/>
            <person name="Berlin A."/>
            <person name="Bochicchio J."/>
            <person name="Borenstein D."/>
            <person name="Chapman S."/>
            <person name="Chen Z."/>
            <person name="Engels R."/>
            <person name="Freedman E."/>
            <person name="Gellesch M."/>
            <person name="Goldberg J."/>
            <person name="Griggs A."/>
            <person name="Gujja S."/>
            <person name="Heiman D."/>
            <person name="Hepburn T."/>
            <person name="Howarth C."/>
            <person name="Jen D."/>
            <person name="Larson L."/>
            <person name="Lewis B."/>
            <person name="Mehta T."/>
            <person name="Park D."/>
            <person name="Pearson M."/>
            <person name="Roberts A."/>
            <person name="Saif S."/>
            <person name="Shenoy N."/>
            <person name="Sisk P."/>
            <person name="Stolte C."/>
            <person name="Sykes S."/>
            <person name="Thomson T."/>
            <person name="Walk T."/>
            <person name="White J."/>
            <person name="Yandava C."/>
            <person name="Burger G."/>
            <person name="Gray M.W."/>
            <person name="Holland P.W.H."/>
            <person name="King N."/>
            <person name="Lang F.B.F."/>
            <person name="Roger A.J."/>
            <person name="Ruiz-Trillo I."/>
            <person name="Lander E."/>
            <person name="Nusbaum C."/>
        </authorList>
    </citation>
    <scope>NUCLEOTIDE SEQUENCE [LARGE SCALE GENOMIC DNA]</scope>
    <source>
        <strain evidence="6 7">DAOM BR117</strain>
    </source>
</reference>
<dbReference type="OMA" id="LAWDTIV"/>
<dbReference type="PROSITE" id="PS51296">
    <property type="entry name" value="RIESKE"/>
    <property type="match status" value="1"/>
</dbReference>